<dbReference type="EMBL" id="QOVW01000124">
    <property type="protein sequence ID" value="RDB35010.1"/>
    <property type="molecule type" value="Genomic_DNA"/>
</dbReference>
<organism evidence="2 3">
    <name type="scientific">Spirobacillus cienkowskii</name>
    <dbReference type="NCBI Taxonomy" id="495820"/>
    <lineage>
        <taxon>Bacteria</taxon>
        <taxon>Pseudomonadati</taxon>
        <taxon>Bdellovibrionota</taxon>
        <taxon>Oligoflexia</taxon>
        <taxon>Silvanigrellales</taxon>
        <taxon>Spirobacillus</taxon>
    </lineage>
</organism>
<accession>A0A369KNS7</accession>
<dbReference type="Proteomes" id="UP000253934">
    <property type="component" value="Unassembled WGS sequence"/>
</dbReference>
<protein>
    <submittedName>
        <fullName evidence="2">FkbM family methyltransferase</fullName>
    </submittedName>
</protein>
<dbReference type="GO" id="GO:0006888">
    <property type="term" value="P:endoplasmic reticulum to Golgi vesicle-mediated transport"/>
    <property type="evidence" value="ECO:0007669"/>
    <property type="project" value="TreeGrafter"/>
</dbReference>
<gene>
    <name evidence="2" type="ORF">DCC88_12370</name>
</gene>
<feature type="domain" description="Methyltransferase FkbM" evidence="1">
    <location>
        <begin position="51"/>
        <end position="221"/>
    </location>
</feature>
<dbReference type="GO" id="GO:0032259">
    <property type="term" value="P:methylation"/>
    <property type="evidence" value="ECO:0007669"/>
    <property type="project" value="UniProtKB-KW"/>
</dbReference>
<dbReference type="InterPro" id="IPR053202">
    <property type="entry name" value="EGF_Rcpt_Signaling_Reg"/>
</dbReference>
<evidence type="ECO:0000313" key="3">
    <source>
        <dbReference type="Proteomes" id="UP000253934"/>
    </source>
</evidence>
<name>A0A369KNS7_9BACT</name>
<dbReference type="Pfam" id="PF05050">
    <property type="entry name" value="Methyltransf_21"/>
    <property type="match status" value="1"/>
</dbReference>
<reference evidence="2" key="1">
    <citation type="submission" date="2018-04" db="EMBL/GenBank/DDBJ databases">
        <title>Draft genome sequence of the Candidatus Spirobacillus cienkowskii, a pathogen of freshwater Daphnia species, reconstructed from hemolymph metagenomic reads.</title>
        <authorList>
            <person name="Bresciani L."/>
            <person name="Lemos L.N."/>
            <person name="Wale N."/>
            <person name="Lin J.Y."/>
            <person name="Fernandes G.R."/>
            <person name="Duffy M.A."/>
            <person name="Rodrigues J.M."/>
        </authorList>
    </citation>
    <scope>NUCLEOTIDE SEQUENCE [LARGE SCALE GENOMIC DNA]</scope>
    <source>
        <strain evidence="2">Binning01</strain>
    </source>
</reference>
<dbReference type="GO" id="GO:0016197">
    <property type="term" value="P:endosomal transport"/>
    <property type="evidence" value="ECO:0007669"/>
    <property type="project" value="TreeGrafter"/>
</dbReference>
<dbReference type="GO" id="GO:0005886">
    <property type="term" value="C:plasma membrane"/>
    <property type="evidence" value="ECO:0007669"/>
    <property type="project" value="TreeGrafter"/>
</dbReference>
<comment type="caution">
    <text evidence="2">The sequence shown here is derived from an EMBL/GenBank/DDBJ whole genome shotgun (WGS) entry which is preliminary data.</text>
</comment>
<dbReference type="PANTHER" id="PTHR34009">
    <property type="entry name" value="PROTEIN STAR"/>
    <property type="match status" value="1"/>
</dbReference>
<dbReference type="GO" id="GO:0005737">
    <property type="term" value="C:cytoplasm"/>
    <property type="evidence" value="ECO:0007669"/>
    <property type="project" value="GOC"/>
</dbReference>
<keyword evidence="3" id="KW-1185">Reference proteome</keyword>
<dbReference type="AlphaFoldDB" id="A0A369KNS7"/>
<dbReference type="GO" id="GO:0008168">
    <property type="term" value="F:methyltransferase activity"/>
    <property type="evidence" value="ECO:0007669"/>
    <property type="project" value="UniProtKB-KW"/>
</dbReference>
<dbReference type="InterPro" id="IPR006342">
    <property type="entry name" value="FkbM_mtfrase"/>
</dbReference>
<sequence>MKNLIKQITPPILLNFMKRIIKSNYKYHGAAMLDKKIQKYLNYTNGFFVELGANDGISQSNTLYFEKYKEWKGILIEPTPHNYLKCLANRSSSNHIFCNACVSLDYDSKFVEIAFANLMSSPIGLESDISDPLSHAKSGKQFLNPTDKNFSFGAVAKTLNQILIDSNAPSRIDFLSLDVEGAEIEVLKGIDHKLFRFKYMCIECRNIEKMTHYLEKHGYSFVEKLSIHDYLFKDLSWPNL</sequence>
<dbReference type="PANTHER" id="PTHR34009:SF2">
    <property type="entry name" value="PROTEIN STAR"/>
    <property type="match status" value="1"/>
</dbReference>
<dbReference type="Gene3D" id="3.40.50.150">
    <property type="entry name" value="Vaccinia Virus protein VP39"/>
    <property type="match status" value="1"/>
</dbReference>
<keyword evidence="2" id="KW-0808">Transferase</keyword>
<proteinExistence type="predicted"/>
<dbReference type="NCBIfam" id="TIGR01444">
    <property type="entry name" value="fkbM_fam"/>
    <property type="match status" value="1"/>
</dbReference>
<dbReference type="SUPFAM" id="SSF53335">
    <property type="entry name" value="S-adenosyl-L-methionine-dependent methyltransferases"/>
    <property type="match status" value="1"/>
</dbReference>
<evidence type="ECO:0000259" key="1">
    <source>
        <dbReference type="Pfam" id="PF05050"/>
    </source>
</evidence>
<keyword evidence="2" id="KW-0489">Methyltransferase</keyword>
<dbReference type="InterPro" id="IPR029063">
    <property type="entry name" value="SAM-dependent_MTases_sf"/>
</dbReference>
<evidence type="ECO:0000313" key="2">
    <source>
        <dbReference type="EMBL" id="RDB35010.1"/>
    </source>
</evidence>